<protein>
    <submittedName>
        <fullName evidence="1">Uncharacterized protein</fullName>
    </submittedName>
</protein>
<dbReference type="Proteomes" id="UP001372834">
    <property type="component" value="Unassembled WGS sequence"/>
</dbReference>
<dbReference type="EMBL" id="JAWJWE010000004">
    <property type="protein sequence ID" value="KAK6636481.1"/>
    <property type="molecule type" value="Genomic_DNA"/>
</dbReference>
<proteinExistence type="predicted"/>
<name>A0AAN8PVG5_POLSC</name>
<accession>A0AAN8PVG5</accession>
<evidence type="ECO:0000313" key="2">
    <source>
        <dbReference type="Proteomes" id="UP001372834"/>
    </source>
</evidence>
<reference evidence="1 2" key="1">
    <citation type="submission" date="2023-10" db="EMBL/GenBank/DDBJ databases">
        <title>Genomes of two closely related lineages of the louse Polyplax serrata with different host specificities.</title>
        <authorList>
            <person name="Martinu J."/>
            <person name="Tarabai H."/>
            <person name="Stefka J."/>
            <person name="Hypsa V."/>
        </authorList>
    </citation>
    <scope>NUCLEOTIDE SEQUENCE [LARGE SCALE GENOMIC DNA]</scope>
    <source>
        <strain evidence="1">HR10_N</strain>
    </source>
</reference>
<dbReference type="AlphaFoldDB" id="A0AAN8PVG5"/>
<sequence length="114" mass="12931">MAERFLEFLSNLLKIGKQQLFLKSEIIRSKVPIKPVLGLTGLGVLFVAVKPLLSSATQSKSNGEKSDDRSKIMKIAETIEPQIPVEYNVKRTVYLMKEKEKELKRQKEEARVAS</sequence>
<gene>
    <name evidence="1" type="ORF">RUM43_010142</name>
</gene>
<evidence type="ECO:0000313" key="1">
    <source>
        <dbReference type="EMBL" id="KAK6636481.1"/>
    </source>
</evidence>
<organism evidence="1 2">
    <name type="scientific">Polyplax serrata</name>
    <name type="common">Common mouse louse</name>
    <dbReference type="NCBI Taxonomy" id="468196"/>
    <lineage>
        <taxon>Eukaryota</taxon>
        <taxon>Metazoa</taxon>
        <taxon>Ecdysozoa</taxon>
        <taxon>Arthropoda</taxon>
        <taxon>Hexapoda</taxon>
        <taxon>Insecta</taxon>
        <taxon>Pterygota</taxon>
        <taxon>Neoptera</taxon>
        <taxon>Paraneoptera</taxon>
        <taxon>Psocodea</taxon>
        <taxon>Troctomorpha</taxon>
        <taxon>Phthiraptera</taxon>
        <taxon>Anoplura</taxon>
        <taxon>Polyplacidae</taxon>
        <taxon>Polyplax</taxon>
    </lineage>
</organism>
<comment type="caution">
    <text evidence="1">The sequence shown here is derived from an EMBL/GenBank/DDBJ whole genome shotgun (WGS) entry which is preliminary data.</text>
</comment>